<dbReference type="AlphaFoldDB" id="A0A917CBB5"/>
<dbReference type="InterPro" id="IPR016461">
    <property type="entry name" value="COMT-like"/>
</dbReference>
<dbReference type="GO" id="GO:0008171">
    <property type="term" value="F:O-methyltransferase activity"/>
    <property type="evidence" value="ECO:0007669"/>
    <property type="project" value="InterPro"/>
</dbReference>
<dbReference type="Gene3D" id="3.40.50.150">
    <property type="entry name" value="Vaccinia Virus protein VP39"/>
    <property type="match status" value="1"/>
</dbReference>
<evidence type="ECO:0000256" key="1">
    <source>
        <dbReference type="ARBA" id="ARBA00022603"/>
    </source>
</evidence>
<dbReference type="CDD" id="cd02440">
    <property type="entry name" value="AdoMet_MTases"/>
    <property type="match status" value="1"/>
</dbReference>
<feature type="domain" description="BVU-1015-like N-terminal dimerisation-like" evidence="5">
    <location>
        <begin position="19"/>
        <end position="87"/>
    </location>
</feature>
<keyword evidence="7" id="KW-1185">Reference proteome</keyword>
<sequence length="353" mass="39780">MKNKTFAKPLPAIDARFEAQKIAFGPVVFQCVRIAMKWGLLESIDRSPSGQSIEELAAFHQRSEYAVSVLLESCLSAGVVGRKEDRYYLEKIGDFMLRDPMTRVNFNFTQEICYQGMFELESALAEGRPAGLKCLGEWETIYRGLSSLPEVAKSAWFEFDHHYSDSAFTLVLPIVFSSQPTTLMDIGANTGKWAQRCLDFNPMVRMTLVDLPEQMSIARGNLASQSDRVDFYEADMLNPDTPFPAGQDVIWMSQLLSCFSKQSILEIFRRVKTSLNSNGCVYVLDTFWDSQRHDIAAYCIINTSPYFAALANGVSTMYQSQEYIQLANQAGLQLVDIRDDIGLSHSLLKFVHA</sequence>
<evidence type="ECO:0000256" key="3">
    <source>
        <dbReference type="ARBA" id="ARBA00022691"/>
    </source>
</evidence>
<dbReference type="PIRSF" id="PIRSF005739">
    <property type="entry name" value="O-mtase"/>
    <property type="match status" value="1"/>
</dbReference>
<dbReference type="GO" id="GO:0032259">
    <property type="term" value="P:methylation"/>
    <property type="evidence" value="ECO:0007669"/>
    <property type="project" value="UniProtKB-KW"/>
</dbReference>
<dbReference type="InterPro" id="IPR036388">
    <property type="entry name" value="WH-like_DNA-bd_sf"/>
</dbReference>
<name>A0A917CBB5_9GAMM</name>
<dbReference type="SUPFAM" id="SSF53335">
    <property type="entry name" value="S-adenosyl-L-methionine-dependent methyltransferases"/>
    <property type="match status" value="1"/>
</dbReference>
<reference evidence="6" key="1">
    <citation type="journal article" date="2014" name="Int. J. Syst. Evol. Microbiol.">
        <title>Complete genome sequence of Corynebacterium casei LMG S-19264T (=DSM 44701T), isolated from a smear-ripened cheese.</title>
        <authorList>
            <consortium name="US DOE Joint Genome Institute (JGI-PGF)"/>
            <person name="Walter F."/>
            <person name="Albersmeier A."/>
            <person name="Kalinowski J."/>
            <person name="Ruckert C."/>
        </authorList>
    </citation>
    <scope>NUCLEOTIDE SEQUENCE</scope>
    <source>
        <strain evidence="6">CGMCC 1.12726</strain>
    </source>
</reference>
<dbReference type="Gene3D" id="1.10.10.10">
    <property type="entry name" value="Winged helix-like DNA-binding domain superfamily/Winged helix DNA-binding domain"/>
    <property type="match status" value="1"/>
</dbReference>
<dbReference type="Gene3D" id="1.20.58.1390">
    <property type="match status" value="1"/>
</dbReference>
<dbReference type="Pfam" id="PF21212">
    <property type="entry name" value="Dimerisation2-like_dom"/>
    <property type="match status" value="1"/>
</dbReference>
<accession>A0A917CBB5</accession>
<dbReference type="SUPFAM" id="SSF46785">
    <property type="entry name" value="Winged helix' DNA-binding domain"/>
    <property type="match status" value="1"/>
</dbReference>
<feature type="domain" description="O-methyltransferase C-terminal" evidence="4">
    <location>
        <begin position="181"/>
        <end position="332"/>
    </location>
</feature>
<evidence type="ECO:0000259" key="4">
    <source>
        <dbReference type="Pfam" id="PF00891"/>
    </source>
</evidence>
<dbReference type="InterPro" id="IPR001077">
    <property type="entry name" value="COMT_C"/>
</dbReference>
<gene>
    <name evidence="6" type="ORF">GCM10010960_00400</name>
</gene>
<reference evidence="6" key="2">
    <citation type="submission" date="2020-09" db="EMBL/GenBank/DDBJ databases">
        <authorList>
            <person name="Sun Q."/>
            <person name="Zhou Y."/>
        </authorList>
    </citation>
    <scope>NUCLEOTIDE SEQUENCE</scope>
    <source>
        <strain evidence="6">CGMCC 1.12726</strain>
    </source>
</reference>
<evidence type="ECO:0000313" key="7">
    <source>
        <dbReference type="Proteomes" id="UP000632858"/>
    </source>
</evidence>
<dbReference type="InterPro" id="IPR036390">
    <property type="entry name" value="WH_DNA-bd_sf"/>
</dbReference>
<dbReference type="PANTHER" id="PTHR43712">
    <property type="entry name" value="PUTATIVE (AFU_ORTHOLOGUE AFUA_4G14580)-RELATED"/>
    <property type="match status" value="1"/>
</dbReference>
<dbReference type="InterPro" id="IPR029063">
    <property type="entry name" value="SAM-dependent_MTases_sf"/>
</dbReference>
<dbReference type="InterPro" id="IPR049480">
    <property type="entry name" value="BVU_1015-like_N"/>
</dbReference>
<evidence type="ECO:0000256" key="2">
    <source>
        <dbReference type="ARBA" id="ARBA00022679"/>
    </source>
</evidence>
<comment type="caution">
    <text evidence="6">The sequence shown here is derived from an EMBL/GenBank/DDBJ whole genome shotgun (WGS) entry which is preliminary data.</text>
</comment>
<dbReference type="EMBL" id="BMFO01000001">
    <property type="protein sequence ID" value="GGF82252.1"/>
    <property type="molecule type" value="Genomic_DNA"/>
</dbReference>
<keyword evidence="2" id="KW-0808">Transferase</keyword>
<protein>
    <submittedName>
        <fullName evidence="6">O-methyltransferase</fullName>
    </submittedName>
</protein>
<dbReference type="RefSeq" id="WP_188446484.1">
    <property type="nucleotide sequence ID" value="NZ_BMFO01000001.1"/>
</dbReference>
<evidence type="ECO:0000313" key="6">
    <source>
        <dbReference type="EMBL" id="GGF82252.1"/>
    </source>
</evidence>
<keyword evidence="3" id="KW-0949">S-adenosyl-L-methionine</keyword>
<evidence type="ECO:0000259" key="5">
    <source>
        <dbReference type="Pfam" id="PF21212"/>
    </source>
</evidence>
<dbReference type="Pfam" id="PF00891">
    <property type="entry name" value="Methyltransf_2"/>
    <property type="match status" value="1"/>
</dbReference>
<organism evidence="6 7">
    <name type="scientific">Arenimonas maotaiensis</name>
    <dbReference type="NCBI Taxonomy" id="1446479"/>
    <lineage>
        <taxon>Bacteria</taxon>
        <taxon>Pseudomonadati</taxon>
        <taxon>Pseudomonadota</taxon>
        <taxon>Gammaproteobacteria</taxon>
        <taxon>Lysobacterales</taxon>
        <taxon>Lysobacteraceae</taxon>
        <taxon>Arenimonas</taxon>
    </lineage>
</organism>
<proteinExistence type="predicted"/>
<dbReference type="Proteomes" id="UP000632858">
    <property type="component" value="Unassembled WGS sequence"/>
</dbReference>
<dbReference type="PROSITE" id="PS51683">
    <property type="entry name" value="SAM_OMT_II"/>
    <property type="match status" value="1"/>
</dbReference>
<dbReference type="PANTHER" id="PTHR43712:SF2">
    <property type="entry name" value="O-METHYLTRANSFERASE CICE"/>
    <property type="match status" value="1"/>
</dbReference>
<keyword evidence="1" id="KW-0489">Methyltransferase</keyword>